<reference evidence="1" key="2">
    <citation type="journal article" date="2022" name="New Phytol.">
        <title>Evolutionary transition to the ectomycorrhizal habit in the genomes of a hyperdiverse lineage of mushroom-forming fungi.</title>
        <authorList>
            <person name="Looney B."/>
            <person name="Miyauchi S."/>
            <person name="Morin E."/>
            <person name="Drula E."/>
            <person name="Courty P.E."/>
            <person name="Kohler A."/>
            <person name="Kuo A."/>
            <person name="LaButti K."/>
            <person name="Pangilinan J."/>
            <person name="Lipzen A."/>
            <person name="Riley R."/>
            <person name="Andreopoulos W."/>
            <person name="He G."/>
            <person name="Johnson J."/>
            <person name="Nolan M."/>
            <person name="Tritt A."/>
            <person name="Barry K.W."/>
            <person name="Grigoriev I.V."/>
            <person name="Nagy L.G."/>
            <person name="Hibbett D."/>
            <person name="Henrissat B."/>
            <person name="Matheny P.B."/>
            <person name="Labbe J."/>
            <person name="Martin F.M."/>
        </authorList>
    </citation>
    <scope>NUCLEOTIDE SEQUENCE</scope>
    <source>
        <strain evidence="1">HHB10654</strain>
    </source>
</reference>
<gene>
    <name evidence="1" type="ORF">BV25DRAFT_1921304</name>
</gene>
<name>A0ACB8SI58_9AGAM</name>
<organism evidence="1 2">
    <name type="scientific">Artomyces pyxidatus</name>
    <dbReference type="NCBI Taxonomy" id="48021"/>
    <lineage>
        <taxon>Eukaryota</taxon>
        <taxon>Fungi</taxon>
        <taxon>Dikarya</taxon>
        <taxon>Basidiomycota</taxon>
        <taxon>Agaricomycotina</taxon>
        <taxon>Agaricomycetes</taxon>
        <taxon>Russulales</taxon>
        <taxon>Auriscalpiaceae</taxon>
        <taxon>Artomyces</taxon>
    </lineage>
</organism>
<protein>
    <submittedName>
        <fullName evidence="1">Uncharacterized protein</fullName>
    </submittedName>
</protein>
<keyword evidence="2" id="KW-1185">Reference proteome</keyword>
<evidence type="ECO:0000313" key="2">
    <source>
        <dbReference type="Proteomes" id="UP000814140"/>
    </source>
</evidence>
<comment type="caution">
    <text evidence="1">The sequence shown here is derived from an EMBL/GenBank/DDBJ whole genome shotgun (WGS) entry which is preliminary data.</text>
</comment>
<sequence length="555" mass="61050">MTRTTDIDVLVVGSGPTGLVCALTLAQNGVAVRVVEKLDEHPKGQRGAAIVARTQELYHFLGVAQDIRREGDPCWDLKQYDRDGNVLKTYPFFPKSDPTPAVPEPDAVLLGQDATCAILREHLHKYNINVEIGTAMTAIEQDKHGVTSRLTKKREGTDNIEFVRARYVVGADGAKGIMRKLTNLPFVGESRDDMSMLVADVEIYGLENDDYWHSWGEPPNDQVIIRPTDRAREHIYILSCSGPSVDAHRALEDESYLKEFVYSIAKHPKLKIGKFETLSEWRPNIRMTETFSSGRVFLIGDAAHVHSPAGGQGMNSGVMDSVNLGWKLSLVCKDVAPPALLDTYSEERVPFVKELLEHTTALLNKMFDRKRKVDEPAWGRPVTMNQLGVHYRWSSIVLDERATRESADVHASAYRTEYSDQLRGGDRAPDAPGLVDCKTGALTRLFDVFKPTHHTVIVFANGHDCTEAITALGKYPQGLVRCVMIYPQSSSVLDDVAGGNLAVHDRDGHAYAAYAAGGPLLPVTIAIVRPDGVIGALVGGETGIEKYFSAIFTSA</sequence>
<accession>A0ACB8SI58</accession>
<proteinExistence type="predicted"/>
<dbReference type="EMBL" id="MU277272">
    <property type="protein sequence ID" value="KAI0056069.1"/>
    <property type="molecule type" value="Genomic_DNA"/>
</dbReference>
<reference evidence="1" key="1">
    <citation type="submission" date="2021-03" db="EMBL/GenBank/DDBJ databases">
        <authorList>
            <consortium name="DOE Joint Genome Institute"/>
            <person name="Ahrendt S."/>
            <person name="Looney B.P."/>
            <person name="Miyauchi S."/>
            <person name="Morin E."/>
            <person name="Drula E."/>
            <person name="Courty P.E."/>
            <person name="Chicoki N."/>
            <person name="Fauchery L."/>
            <person name="Kohler A."/>
            <person name="Kuo A."/>
            <person name="Labutti K."/>
            <person name="Pangilinan J."/>
            <person name="Lipzen A."/>
            <person name="Riley R."/>
            <person name="Andreopoulos W."/>
            <person name="He G."/>
            <person name="Johnson J."/>
            <person name="Barry K.W."/>
            <person name="Grigoriev I.V."/>
            <person name="Nagy L."/>
            <person name="Hibbett D."/>
            <person name="Henrissat B."/>
            <person name="Matheny P.B."/>
            <person name="Labbe J."/>
            <person name="Martin F."/>
        </authorList>
    </citation>
    <scope>NUCLEOTIDE SEQUENCE</scope>
    <source>
        <strain evidence="1">HHB10654</strain>
    </source>
</reference>
<evidence type="ECO:0000313" key="1">
    <source>
        <dbReference type="EMBL" id="KAI0056069.1"/>
    </source>
</evidence>
<dbReference type="Proteomes" id="UP000814140">
    <property type="component" value="Unassembled WGS sequence"/>
</dbReference>